<feature type="compositionally biased region" description="Polar residues" evidence="1">
    <location>
        <begin position="164"/>
        <end position="180"/>
    </location>
</feature>
<dbReference type="AlphaFoldDB" id="A0A0C9T0E1"/>
<protein>
    <submittedName>
        <fullName evidence="3">Uncharacterized protein</fullName>
    </submittedName>
</protein>
<reference evidence="4" key="2">
    <citation type="submission" date="2015-01" db="EMBL/GenBank/DDBJ databases">
        <title>Evolutionary Origins and Diversification of the Mycorrhizal Mutualists.</title>
        <authorList>
            <consortium name="DOE Joint Genome Institute"/>
            <consortium name="Mycorrhizal Genomics Consortium"/>
            <person name="Kohler A."/>
            <person name="Kuo A."/>
            <person name="Nagy L.G."/>
            <person name="Floudas D."/>
            <person name="Copeland A."/>
            <person name="Barry K.W."/>
            <person name="Cichocki N."/>
            <person name="Veneault-Fourrey C."/>
            <person name="LaButti K."/>
            <person name="Lindquist E.A."/>
            <person name="Lipzen A."/>
            <person name="Lundell T."/>
            <person name="Morin E."/>
            <person name="Murat C."/>
            <person name="Riley R."/>
            <person name="Ohm R."/>
            <person name="Sun H."/>
            <person name="Tunlid A."/>
            <person name="Henrissat B."/>
            <person name="Grigoriev I.V."/>
            <person name="Hibbett D.S."/>
            <person name="Martin F."/>
        </authorList>
    </citation>
    <scope>NUCLEOTIDE SEQUENCE [LARGE SCALE GENOMIC DNA]</scope>
    <source>
        <strain evidence="4">ATCC 200175</strain>
    </source>
</reference>
<feature type="signal peptide" evidence="2">
    <location>
        <begin position="1"/>
        <end position="22"/>
    </location>
</feature>
<evidence type="ECO:0000256" key="2">
    <source>
        <dbReference type="SAM" id="SignalP"/>
    </source>
</evidence>
<keyword evidence="4" id="KW-1185">Reference proteome</keyword>
<evidence type="ECO:0000313" key="3">
    <source>
        <dbReference type="EMBL" id="KIJ09085.1"/>
    </source>
</evidence>
<evidence type="ECO:0000256" key="1">
    <source>
        <dbReference type="SAM" id="MobiDB-lite"/>
    </source>
</evidence>
<evidence type="ECO:0000313" key="4">
    <source>
        <dbReference type="Proteomes" id="UP000053647"/>
    </source>
</evidence>
<dbReference type="HOGENOM" id="CLU_1366216_0_0_1"/>
<accession>A0A0C9T0E1</accession>
<sequence length="201" mass="20246">MLRSSLVSFVVLSLAGIEVCHADVSLFLPGFDPQPISVNILGVGADGETTYQVLPGEPTGTWIGQDPAFIGTGILVEGASNAMFSYANAELALSFVESCTIVNGIATCDNIDPGQTTFIDEEVATPMLVQGGGTATPVPTDSFGSGVPAQTTAQPGASLPTAGATPSQSNTPSPAANSGVRSLPSMAGLAGMLGIFWNVLG</sequence>
<dbReference type="OrthoDB" id="4991875at2759"/>
<gene>
    <name evidence="3" type="ORF">PAXINDRAFT_172643</name>
</gene>
<dbReference type="EMBL" id="KN819509">
    <property type="protein sequence ID" value="KIJ09085.1"/>
    <property type="molecule type" value="Genomic_DNA"/>
</dbReference>
<proteinExistence type="predicted"/>
<feature type="compositionally biased region" description="Polar residues" evidence="1">
    <location>
        <begin position="137"/>
        <end position="155"/>
    </location>
</feature>
<dbReference type="Proteomes" id="UP000053647">
    <property type="component" value="Unassembled WGS sequence"/>
</dbReference>
<keyword evidence="2" id="KW-0732">Signal</keyword>
<name>A0A0C9T0E1_PAXIN</name>
<organism evidence="3 4">
    <name type="scientific">Paxillus involutus ATCC 200175</name>
    <dbReference type="NCBI Taxonomy" id="664439"/>
    <lineage>
        <taxon>Eukaryota</taxon>
        <taxon>Fungi</taxon>
        <taxon>Dikarya</taxon>
        <taxon>Basidiomycota</taxon>
        <taxon>Agaricomycotina</taxon>
        <taxon>Agaricomycetes</taxon>
        <taxon>Agaricomycetidae</taxon>
        <taxon>Boletales</taxon>
        <taxon>Paxilineae</taxon>
        <taxon>Paxillaceae</taxon>
        <taxon>Paxillus</taxon>
    </lineage>
</organism>
<feature type="chain" id="PRO_5002203973" evidence="2">
    <location>
        <begin position="23"/>
        <end position="201"/>
    </location>
</feature>
<reference evidence="3 4" key="1">
    <citation type="submission" date="2014-06" db="EMBL/GenBank/DDBJ databases">
        <authorList>
            <consortium name="DOE Joint Genome Institute"/>
            <person name="Kuo A."/>
            <person name="Kohler A."/>
            <person name="Nagy L.G."/>
            <person name="Floudas D."/>
            <person name="Copeland A."/>
            <person name="Barry K.W."/>
            <person name="Cichocki N."/>
            <person name="Veneault-Fourrey C."/>
            <person name="LaButti K."/>
            <person name="Lindquist E.A."/>
            <person name="Lipzen A."/>
            <person name="Lundell T."/>
            <person name="Morin E."/>
            <person name="Murat C."/>
            <person name="Sun H."/>
            <person name="Tunlid A."/>
            <person name="Henrissat B."/>
            <person name="Grigoriev I.V."/>
            <person name="Hibbett D.S."/>
            <person name="Martin F."/>
            <person name="Nordberg H.P."/>
            <person name="Cantor M.N."/>
            <person name="Hua S.X."/>
        </authorList>
    </citation>
    <scope>NUCLEOTIDE SEQUENCE [LARGE SCALE GENOMIC DNA]</scope>
    <source>
        <strain evidence="3 4">ATCC 200175</strain>
    </source>
</reference>
<feature type="region of interest" description="Disordered" evidence="1">
    <location>
        <begin position="133"/>
        <end position="180"/>
    </location>
</feature>